<dbReference type="GO" id="GO:0046872">
    <property type="term" value="F:metal ion binding"/>
    <property type="evidence" value="ECO:0007669"/>
    <property type="project" value="UniProtKB-KW"/>
</dbReference>
<dbReference type="SUPFAM" id="SSF57716">
    <property type="entry name" value="Glucocorticoid receptor-like (DNA-binding domain)"/>
    <property type="match status" value="4"/>
</dbReference>
<evidence type="ECO:0000259" key="5">
    <source>
        <dbReference type="PROSITE" id="PS50023"/>
    </source>
</evidence>
<accession>A0A0L0FC19</accession>
<dbReference type="GO" id="GO:0098609">
    <property type="term" value="P:cell-cell adhesion"/>
    <property type="evidence" value="ECO:0007669"/>
    <property type="project" value="TreeGrafter"/>
</dbReference>
<dbReference type="PROSITE" id="PS00478">
    <property type="entry name" value="LIM_DOMAIN_1"/>
    <property type="match status" value="2"/>
</dbReference>
<evidence type="ECO:0000256" key="3">
    <source>
        <dbReference type="ARBA" id="ARBA00023038"/>
    </source>
</evidence>
<dbReference type="GO" id="GO:1900026">
    <property type="term" value="P:positive regulation of substrate adhesion-dependent cell spreading"/>
    <property type="evidence" value="ECO:0007669"/>
    <property type="project" value="TreeGrafter"/>
</dbReference>
<dbReference type="PANTHER" id="PTHR24210:SF0">
    <property type="entry name" value="LIM DOMAIN-CONTAINING PROTEIN"/>
    <property type="match status" value="1"/>
</dbReference>
<dbReference type="GO" id="GO:0045216">
    <property type="term" value="P:cell-cell junction organization"/>
    <property type="evidence" value="ECO:0007669"/>
    <property type="project" value="TreeGrafter"/>
</dbReference>
<dbReference type="eggNOG" id="KOG2272">
    <property type="taxonomic scope" value="Eukaryota"/>
</dbReference>
<sequence>MICQPFINDKYFPHEGRFYCDHDFWQLHGPRCGSCSQHILGECLGALGQKWHPEHFNCDVCEKHLLGKEFVKTADRPLCKPCHRELAQKAKKTIKCAMCPKGLDDYFLVFKGQRIHPEHIPCKNCALPLSHLGREKASKWYCHSCYEQIGAMPTCAACKRAIEGRSFSALGKEWHPDHFVCTKCECPFAGDAFFEYRGVPYCKPHYKQVCGDLCYNCQEVCVDSVQSLGKQYCKLCFRCSACDMIITSSTKITDIDRKPVCFPCHDTLPAEIKKNLRRQDELAKKYMKA</sequence>
<dbReference type="PROSITE" id="PS50023">
    <property type="entry name" value="LIM_DOMAIN_2"/>
    <property type="match status" value="3"/>
</dbReference>
<feature type="domain" description="LIM zinc-binding" evidence="5">
    <location>
        <begin position="94"/>
        <end position="152"/>
    </location>
</feature>
<proteinExistence type="predicted"/>
<dbReference type="SMART" id="SM00132">
    <property type="entry name" value="LIM"/>
    <property type="match status" value="4"/>
</dbReference>
<dbReference type="PANTHER" id="PTHR24210">
    <property type="entry name" value="LIM DOMAIN-CONTAINING PROTEIN"/>
    <property type="match status" value="1"/>
</dbReference>
<dbReference type="EMBL" id="KQ244525">
    <property type="protein sequence ID" value="KNC74317.1"/>
    <property type="molecule type" value="Genomic_DNA"/>
</dbReference>
<dbReference type="RefSeq" id="XP_014148219.1">
    <property type="nucleotide sequence ID" value="XM_014292744.1"/>
</dbReference>
<gene>
    <name evidence="6" type="ORF">SARC_13132</name>
</gene>
<organism evidence="6 7">
    <name type="scientific">Sphaeroforma arctica JP610</name>
    <dbReference type="NCBI Taxonomy" id="667725"/>
    <lineage>
        <taxon>Eukaryota</taxon>
        <taxon>Ichthyosporea</taxon>
        <taxon>Ichthyophonida</taxon>
        <taxon>Sphaeroforma</taxon>
    </lineage>
</organism>
<keyword evidence="1 4" id="KW-0479">Metal-binding</keyword>
<name>A0A0L0FC19_9EUKA</name>
<evidence type="ECO:0000256" key="2">
    <source>
        <dbReference type="ARBA" id="ARBA00022833"/>
    </source>
</evidence>
<protein>
    <recommendedName>
        <fullName evidence="5">LIM zinc-binding domain-containing protein</fullName>
    </recommendedName>
</protein>
<dbReference type="AlphaFoldDB" id="A0A0L0FC19"/>
<evidence type="ECO:0000256" key="1">
    <source>
        <dbReference type="ARBA" id="ARBA00022723"/>
    </source>
</evidence>
<dbReference type="Gene3D" id="2.10.110.10">
    <property type="entry name" value="Cysteine Rich Protein"/>
    <property type="match status" value="4"/>
</dbReference>
<dbReference type="Pfam" id="PF00412">
    <property type="entry name" value="LIM"/>
    <property type="match status" value="3"/>
</dbReference>
<evidence type="ECO:0000313" key="6">
    <source>
        <dbReference type="EMBL" id="KNC74317.1"/>
    </source>
</evidence>
<reference evidence="6 7" key="1">
    <citation type="submission" date="2011-02" db="EMBL/GenBank/DDBJ databases">
        <title>The Genome Sequence of Sphaeroforma arctica JP610.</title>
        <authorList>
            <consortium name="The Broad Institute Genome Sequencing Platform"/>
            <person name="Russ C."/>
            <person name="Cuomo C."/>
            <person name="Young S.K."/>
            <person name="Zeng Q."/>
            <person name="Gargeya S."/>
            <person name="Alvarado L."/>
            <person name="Berlin A."/>
            <person name="Chapman S.B."/>
            <person name="Chen Z."/>
            <person name="Freedman E."/>
            <person name="Gellesch M."/>
            <person name="Goldberg J."/>
            <person name="Griggs A."/>
            <person name="Gujja S."/>
            <person name="Heilman E."/>
            <person name="Heiman D."/>
            <person name="Howarth C."/>
            <person name="Mehta T."/>
            <person name="Neiman D."/>
            <person name="Pearson M."/>
            <person name="Roberts A."/>
            <person name="Saif S."/>
            <person name="Shea T."/>
            <person name="Shenoy N."/>
            <person name="Sisk P."/>
            <person name="Stolte C."/>
            <person name="Sykes S."/>
            <person name="White J."/>
            <person name="Yandava C."/>
            <person name="Burger G."/>
            <person name="Gray M.W."/>
            <person name="Holland P.W.H."/>
            <person name="King N."/>
            <person name="Lang F.B.F."/>
            <person name="Roger A.J."/>
            <person name="Ruiz-Trillo I."/>
            <person name="Haas B."/>
            <person name="Nusbaum C."/>
            <person name="Birren B."/>
        </authorList>
    </citation>
    <scope>NUCLEOTIDE SEQUENCE [LARGE SCALE GENOMIC DNA]</scope>
    <source>
        <strain evidence="6 7">JP610</strain>
    </source>
</reference>
<feature type="domain" description="LIM zinc-binding" evidence="5">
    <location>
        <begin position="153"/>
        <end position="212"/>
    </location>
</feature>
<dbReference type="OrthoDB" id="15567at2759"/>
<dbReference type="GO" id="GO:2001046">
    <property type="term" value="P:positive regulation of integrin-mediated signaling pathway"/>
    <property type="evidence" value="ECO:0007669"/>
    <property type="project" value="TreeGrafter"/>
</dbReference>
<dbReference type="FunFam" id="2.10.110.10:FF:000009">
    <property type="entry name" value="Paxillin isoform 1"/>
    <property type="match status" value="2"/>
</dbReference>
<dbReference type="GeneID" id="25913636"/>
<dbReference type="STRING" id="667725.A0A0L0FC19"/>
<feature type="domain" description="LIM zinc-binding" evidence="5">
    <location>
        <begin position="30"/>
        <end position="89"/>
    </location>
</feature>
<dbReference type="InterPro" id="IPR017351">
    <property type="entry name" value="PINCH-1-4-like"/>
</dbReference>
<evidence type="ECO:0000313" key="7">
    <source>
        <dbReference type="Proteomes" id="UP000054560"/>
    </source>
</evidence>
<dbReference type="GO" id="GO:0005737">
    <property type="term" value="C:cytoplasm"/>
    <property type="evidence" value="ECO:0007669"/>
    <property type="project" value="TreeGrafter"/>
</dbReference>
<dbReference type="InterPro" id="IPR001781">
    <property type="entry name" value="Znf_LIM"/>
</dbReference>
<evidence type="ECO:0000256" key="4">
    <source>
        <dbReference type="PROSITE-ProRule" id="PRU00125"/>
    </source>
</evidence>
<keyword evidence="7" id="KW-1185">Reference proteome</keyword>
<dbReference type="Proteomes" id="UP000054560">
    <property type="component" value="Unassembled WGS sequence"/>
</dbReference>
<keyword evidence="3 4" id="KW-0440">LIM domain</keyword>
<keyword evidence="2 4" id="KW-0862">Zinc</keyword>